<dbReference type="Proteomes" id="UP000001683">
    <property type="component" value="Chromosome"/>
</dbReference>
<name>B2A1Q9_NATTJ</name>
<accession>B2A1Q9</accession>
<evidence type="ECO:0008006" key="3">
    <source>
        <dbReference type="Google" id="ProtNLM"/>
    </source>
</evidence>
<evidence type="ECO:0000313" key="1">
    <source>
        <dbReference type="EMBL" id="ACB86106.1"/>
    </source>
</evidence>
<dbReference type="HOGENOM" id="CLU_181401_1_1_9"/>
<sequence length="73" mass="8200">MVREYLQMIFKNANDGNFTLTIYDPREDITEEEVDGVMDEILASGVFVTPGGELKSKAAARIVTREVNTVVEY</sequence>
<dbReference type="STRING" id="457570.Nther_2547"/>
<dbReference type="KEGG" id="nth:Nther_2547"/>
<dbReference type="InterPro" id="IPR021321">
    <property type="entry name" value="DUF2922"/>
</dbReference>
<dbReference type="EMBL" id="CP001034">
    <property type="protein sequence ID" value="ACB86106.1"/>
    <property type="molecule type" value="Genomic_DNA"/>
</dbReference>
<reference evidence="1 2" key="1">
    <citation type="submission" date="2008-04" db="EMBL/GenBank/DDBJ databases">
        <title>Complete sequence of chromosome of Natranaerobius thermophilus JW/NM-WN-LF.</title>
        <authorList>
            <consortium name="US DOE Joint Genome Institute"/>
            <person name="Copeland A."/>
            <person name="Lucas S."/>
            <person name="Lapidus A."/>
            <person name="Glavina del Rio T."/>
            <person name="Dalin E."/>
            <person name="Tice H."/>
            <person name="Bruce D."/>
            <person name="Goodwin L."/>
            <person name="Pitluck S."/>
            <person name="Chertkov O."/>
            <person name="Brettin T."/>
            <person name="Detter J.C."/>
            <person name="Han C."/>
            <person name="Kuske C.R."/>
            <person name="Schmutz J."/>
            <person name="Larimer F."/>
            <person name="Land M."/>
            <person name="Hauser L."/>
            <person name="Kyrpides N."/>
            <person name="Lykidis A."/>
            <person name="Mesbah N.M."/>
            <person name="Wiegel J."/>
        </authorList>
    </citation>
    <scope>NUCLEOTIDE SEQUENCE [LARGE SCALE GENOMIC DNA]</scope>
    <source>
        <strain evidence="2">ATCC BAA-1301 / DSM 18059 / JW/NM-WN-LF</strain>
    </source>
</reference>
<dbReference type="RefSeq" id="WP_012448949.1">
    <property type="nucleotide sequence ID" value="NC_010718.1"/>
</dbReference>
<organism evidence="1 2">
    <name type="scientific">Natranaerobius thermophilus (strain ATCC BAA-1301 / DSM 18059 / JW/NM-WN-LF)</name>
    <dbReference type="NCBI Taxonomy" id="457570"/>
    <lineage>
        <taxon>Bacteria</taxon>
        <taxon>Bacillati</taxon>
        <taxon>Bacillota</taxon>
        <taxon>Clostridia</taxon>
        <taxon>Natranaerobiales</taxon>
        <taxon>Natranaerobiaceae</taxon>
        <taxon>Natranaerobius</taxon>
    </lineage>
</organism>
<reference evidence="1 2" key="2">
    <citation type="journal article" date="2011" name="J. Bacteriol.">
        <title>Complete genome sequence of the anaerobic, halophilic alkalithermophile Natranaerobius thermophilus JW/NM-WN-LF.</title>
        <authorList>
            <person name="Zhao B."/>
            <person name="Mesbah N.M."/>
            <person name="Dalin E."/>
            <person name="Goodwin L."/>
            <person name="Nolan M."/>
            <person name="Pitluck S."/>
            <person name="Chertkov O."/>
            <person name="Brettin T.S."/>
            <person name="Han J."/>
            <person name="Larimer F.W."/>
            <person name="Land M.L."/>
            <person name="Hauser L."/>
            <person name="Kyrpides N."/>
            <person name="Wiegel J."/>
        </authorList>
    </citation>
    <scope>NUCLEOTIDE SEQUENCE [LARGE SCALE GENOMIC DNA]</scope>
    <source>
        <strain evidence="2">ATCC BAA-1301 / DSM 18059 / JW/NM-WN-LF</strain>
    </source>
</reference>
<dbReference type="Pfam" id="PF11148">
    <property type="entry name" value="DUF2922"/>
    <property type="match status" value="1"/>
</dbReference>
<keyword evidence="2" id="KW-1185">Reference proteome</keyword>
<gene>
    <name evidence="1" type="ordered locus">Nther_2547</name>
</gene>
<protein>
    <recommendedName>
        <fullName evidence="3">DUF2922 domain-containing protein</fullName>
    </recommendedName>
</protein>
<proteinExistence type="predicted"/>
<dbReference type="InParanoid" id="B2A1Q9"/>
<dbReference type="AlphaFoldDB" id="B2A1Q9"/>
<evidence type="ECO:0000313" key="2">
    <source>
        <dbReference type="Proteomes" id="UP000001683"/>
    </source>
</evidence>